<dbReference type="SMART" id="SM00363">
    <property type="entry name" value="S4"/>
    <property type="match status" value="1"/>
</dbReference>
<dbReference type="Pfam" id="PF01728">
    <property type="entry name" value="FtsJ"/>
    <property type="match status" value="1"/>
</dbReference>
<dbReference type="InterPro" id="IPR036986">
    <property type="entry name" value="S4_RNA-bd_sf"/>
</dbReference>
<dbReference type="RefSeq" id="WP_100363389.1">
    <property type="nucleotide sequence ID" value="NZ_PGFF01000001.1"/>
</dbReference>
<dbReference type="InterPro" id="IPR029063">
    <property type="entry name" value="SAM-dependent_MTases_sf"/>
</dbReference>
<reference evidence="5 6" key="1">
    <citation type="submission" date="2017-11" db="EMBL/GenBank/DDBJ databases">
        <title>Genomic Encyclopedia of Archaeal and Bacterial Type Strains, Phase II (KMG-II): From Individual Species to Whole Genera.</title>
        <authorList>
            <person name="Goeker M."/>
        </authorList>
    </citation>
    <scope>NUCLEOTIDE SEQUENCE [LARGE SCALE GENOMIC DNA]</scope>
    <source>
        <strain evidence="5 6">DSM 27393</strain>
    </source>
</reference>
<evidence type="ECO:0000313" key="5">
    <source>
        <dbReference type="EMBL" id="PJJ71039.1"/>
    </source>
</evidence>
<dbReference type="CDD" id="cd00165">
    <property type="entry name" value="S4"/>
    <property type="match status" value="1"/>
</dbReference>
<sequence length="269" mass="28261">MAPDDASLVRLDALLAELGSARSRTHAARLIADGLVSVDGRPALKPSLRVARSAAVEVAASDHYVSRAAHKLIAALDGFGVDPRGSRALDVGASTGGFTQVLLERGARHVVALDVGHGQLHPSIAGDDRVLVLEGVNARHLTAEQLRGFAGEDAEVDLVVGDLSFISLTQVLPALAATVGTDAEYVMLIKPQFEVGRGNVREGIVRDRDLRLDAVRDVVWAAFDLGLPTAGLMSSPLPGGAGNHEYLVRLSATHGIDPTEWESQIAALD</sequence>
<comment type="similarity">
    <text evidence="2">Belongs to the TlyA family.</text>
</comment>
<evidence type="ECO:0000259" key="4">
    <source>
        <dbReference type="SMART" id="SM00363"/>
    </source>
</evidence>
<dbReference type="PROSITE" id="PS50889">
    <property type="entry name" value="S4"/>
    <property type="match status" value="1"/>
</dbReference>
<dbReference type="PANTHER" id="PTHR32319:SF0">
    <property type="entry name" value="BACTERIAL HEMOLYSIN-LIKE PROTEIN"/>
    <property type="match status" value="1"/>
</dbReference>
<dbReference type="Gene3D" id="3.40.50.150">
    <property type="entry name" value="Vaccinia Virus protein VP39"/>
    <property type="match status" value="1"/>
</dbReference>
<dbReference type="InterPro" id="IPR002942">
    <property type="entry name" value="S4_RNA-bd"/>
</dbReference>
<evidence type="ECO:0000256" key="1">
    <source>
        <dbReference type="ARBA" id="ARBA00022884"/>
    </source>
</evidence>
<keyword evidence="6" id="KW-1185">Reference proteome</keyword>
<protein>
    <submittedName>
        <fullName evidence="5">23S rRNA (Cytidine1920-2'-O)/16S rRNA (Cytidine1409-2'-O)-methyltransferase</fullName>
    </submittedName>
</protein>
<proteinExistence type="inferred from homology"/>
<dbReference type="GO" id="GO:0003723">
    <property type="term" value="F:RNA binding"/>
    <property type="evidence" value="ECO:0007669"/>
    <property type="project" value="UniProtKB-KW"/>
</dbReference>
<keyword evidence="5" id="KW-0489">Methyltransferase</keyword>
<comment type="caution">
    <text evidence="5">The sequence shown here is derived from an EMBL/GenBank/DDBJ whole genome shotgun (WGS) entry which is preliminary data.</text>
</comment>
<dbReference type="SUPFAM" id="SSF53335">
    <property type="entry name" value="S-adenosyl-L-methionine-dependent methyltransferases"/>
    <property type="match status" value="1"/>
</dbReference>
<dbReference type="PIRSF" id="PIRSF005578">
    <property type="entry name" value="TlyA"/>
    <property type="match status" value="1"/>
</dbReference>
<feature type="domain" description="RNA-binding S4" evidence="4">
    <location>
        <begin position="9"/>
        <end position="73"/>
    </location>
</feature>
<evidence type="ECO:0000313" key="6">
    <source>
        <dbReference type="Proteomes" id="UP000228758"/>
    </source>
</evidence>
<organism evidence="5 6">
    <name type="scientific">Diaminobutyricimonas aerilata</name>
    <dbReference type="NCBI Taxonomy" id="1162967"/>
    <lineage>
        <taxon>Bacteria</taxon>
        <taxon>Bacillati</taxon>
        <taxon>Actinomycetota</taxon>
        <taxon>Actinomycetes</taxon>
        <taxon>Micrococcales</taxon>
        <taxon>Microbacteriaceae</taxon>
        <taxon>Diaminobutyricimonas</taxon>
    </lineage>
</organism>
<gene>
    <name evidence="5" type="ORF">CLV46_0576</name>
</gene>
<evidence type="ECO:0000256" key="3">
    <source>
        <dbReference type="PROSITE-ProRule" id="PRU00182"/>
    </source>
</evidence>
<dbReference type="Proteomes" id="UP000228758">
    <property type="component" value="Unassembled WGS sequence"/>
</dbReference>
<dbReference type="Gene3D" id="3.10.290.10">
    <property type="entry name" value="RNA-binding S4 domain"/>
    <property type="match status" value="1"/>
</dbReference>
<dbReference type="PANTHER" id="PTHR32319">
    <property type="entry name" value="BACTERIAL HEMOLYSIN-LIKE PROTEIN"/>
    <property type="match status" value="1"/>
</dbReference>
<name>A0A2M9CGN0_9MICO</name>
<dbReference type="InterPro" id="IPR002877">
    <property type="entry name" value="RNA_MeTrfase_FtsJ_dom"/>
</dbReference>
<keyword evidence="1 3" id="KW-0694">RNA-binding</keyword>
<accession>A0A2M9CGN0</accession>
<dbReference type="GO" id="GO:0008168">
    <property type="term" value="F:methyltransferase activity"/>
    <property type="evidence" value="ECO:0007669"/>
    <property type="project" value="UniProtKB-KW"/>
</dbReference>
<dbReference type="GO" id="GO:0032259">
    <property type="term" value="P:methylation"/>
    <property type="evidence" value="ECO:0007669"/>
    <property type="project" value="UniProtKB-KW"/>
</dbReference>
<dbReference type="AlphaFoldDB" id="A0A2M9CGN0"/>
<dbReference type="OrthoDB" id="9784736at2"/>
<keyword evidence="5" id="KW-0808">Transferase</keyword>
<dbReference type="InterPro" id="IPR004538">
    <property type="entry name" value="Hemolysin_A/TlyA"/>
</dbReference>
<dbReference type="SUPFAM" id="SSF55174">
    <property type="entry name" value="Alpha-L RNA-binding motif"/>
    <property type="match status" value="1"/>
</dbReference>
<dbReference type="InterPro" id="IPR047048">
    <property type="entry name" value="TlyA"/>
</dbReference>
<dbReference type="CDD" id="cd02440">
    <property type="entry name" value="AdoMet_MTases"/>
    <property type="match status" value="1"/>
</dbReference>
<evidence type="ECO:0000256" key="2">
    <source>
        <dbReference type="ARBA" id="ARBA00029460"/>
    </source>
</evidence>
<dbReference type="EMBL" id="PGFF01000001">
    <property type="protein sequence ID" value="PJJ71039.1"/>
    <property type="molecule type" value="Genomic_DNA"/>
</dbReference>
<dbReference type="Pfam" id="PF01479">
    <property type="entry name" value="S4"/>
    <property type="match status" value="1"/>
</dbReference>